<reference evidence="3" key="1">
    <citation type="journal article" date="2019" name="Int. J. Syst. Evol. Microbiol.">
        <title>The Global Catalogue of Microorganisms (GCM) 10K type strain sequencing project: providing services to taxonomists for standard genome sequencing and annotation.</title>
        <authorList>
            <consortium name="The Broad Institute Genomics Platform"/>
            <consortium name="The Broad Institute Genome Sequencing Center for Infectious Disease"/>
            <person name="Wu L."/>
            <person name="Ma J."/>
        </authorList>
    </citation>
    <scope>NUCLEOTIDE SEQUENCE [LARGE SCALE GENOMIC DNA]</scope>
    <source>
        <strain evidence="3">KACC 13778</strain>
    </source>
</reference>
<evidence type="ECO:0000256" key="1">
    <source>
        <dbReference type="SAM" id="Phobius"/>
    </source>
</evidence>
<proteinExistence type="predicted"/>
<keyword evidence="1" id="KW-1133">Transmembrane helix</keyword>
<dbReference type="Pfam" id="PF09997">
    <property type="entry name" value="DUF2238"/>
    <property type="match status" value="1"/>
</dbReference>
<dbReference type="RefSeq" id="WP_345170896.1">
    <property type="nucleotide sequence ID" value="NZ_BAABFQ010000003.1"/>
</dbReference>
<keyword evidence="3" id="KW-1185">Reference proteome</keyword>
<keyword evidence="1" id="KW-0472">Membrane</keyword>
<protein>
    <recommendedName>
        <fullName evidence="4">DUF2238 domain-containing protein</fullName>
    </recommendedName>
</protein>
<accession>A0ABW0N0Z3</accession>
<evidence type="ECO:0000313" key="3">
    <source>
        <dbReference type="Proteomes" id="UP001595956"/>
    </source>
</evidence>
<dbReference type="Proteomes" id="UP001595956">
    <property type="component" value="Unassembled WGS sequence"/>
</dbReference>
<dbReference type="InterPro" id="IPR014509">
    <property type="entry name" value="YjdF-like"/>
</dbReference>
<evidence type="ECO:0000313" key="2">
    <source>
        <dbReference type="EMBL" id="MFC5492572.1"/>
    </source>
</evidence>
<organism evidence="2 3">
    <name type="scientific">Nocardioides caricicola</name>
    <dbReference type="NCBI Taxonomy" id="634770"/>
    <lineage>
        <taxon>Bacteria</taxon>
        <taxon>Bacillati</taxon>
        <taxon>Actinomycetota</taxon>
        <taxon>Actinomycetes</taxon>
        <taxon>Propionibacteriales</taxon>
        <taxon>Nocardioidaceae</taxon>
        <taxon>Nocardioides</taxon>
    </lineage>
</organism>
<feature type="transmembrane region" description="Helical" evidence="1">
    <location>
        <begin position="131"/>
        <end position="148"/>
    </location>
</feature>
<feature type="transmembrane region" description="Helical" evidence="1">
    <location>
        <begin position="106"/>
        <end position="124"/>
    </location>
</feature>
<feature type="transmembrane region" description="Helical" evidence="1">
    <location>
        <begin position="39"/>
        <end position="58"/>
    </location>
</feature>
<name>A0ABW0N0Z3_9ACTN</name>
<dbReference type="EMBL" id="JBHSMD010000002">
    <property type="protein sequence ID" value="MFC5492572.1"/>
    <property type="molecule type" value="Genomic_DNA"/>
</dbReference>
<evidence type="ECO:0008006" key="4">
    <source>
        <dbReference type="Google" id="ProtNLM"/>
    </source>
</evidence>
<feature type="transmembrane region" description="Helical" evidence="1">
    <location>
        <begin position="175"/>
        <end position="193"/>
    </location>
</feature>
<feature type="transmembrane region" description="Helical" evidence="1">
    <location>
        <begin position="67"/>
        <end position="86"/>
    </location>
</feature>
<sequence length="209" mass="23177">MKRVPWWVPVLVIALTVGQLAVAEWAPGIERFADKAFGARLIAYPLLMLLAPAIWWLAARRRTPRPAGLWSTAPYGAFTLIMLPFLVDVTGNSLDLYDSLVWWDDFNHFFNWFLLLTGIGLLICGPVRPRWAVVLVVCGLGAILAIGWELGEWWTFIRHGTEIETAYEDTLGDETLGTLGALVAGLVVARVQSSRDRISTARSSSPRGT</sequence>
<keyword evidence="1" id="KW-0812">Transmembrane</keyword>
<gene>
    <name evidence="2" type="ORF">ACFPKY_05655</name>
</gene>
<comment type="caution">
    <text evidence="2">The sequence shown here is derived from an EMBL/GenBank/DDBJ whole genome shotgun (WGS) entry which is preliminary data.</text>
</comment>